<evidence type="ECO:0000256" key="1">
    <source>
        <dbReference type="ARBA" id="ARBA00004555"/>
    </source>
</evidence>
<feature type="coiled-coil region" evidence="4">
    <location>
        <begin position="46"/>
        <end position="133"/>
    </location>
</feature>
<dbReference type="GO" id="GO:0005794">
    <property type="term" value="C:Golgi apparatus"/>
    <property type="evidence" value="ECO:0007669"/>
    <property type="project" value="UniProtKB-SubCell"/>
</dbReference>
<dbReference type="InterPro" id="IPR000237">
    <property type="entry name" value="GRIP_dom"/>
</dbReference>
<feature type="coiled-coil region" evidence="4">
    <location>
        <begin position="1310"/>
        <end position="1377"/>
    </location>
</feature>
<feature type="coiled-coil region" evidence="4">
    <location>
        <begin position="1038"/>
        <end position="1093"/>
    </location>
</feature>
<keyword evidence="8" id="KW-0675">Receptor</keyword>
<comment type="subcellular location">
    <subcellularLocation>
        <location evidence="1">Golgi apparatus</location>
    </subcellularLocation>
</comment>
<feature type="coiled-coil region" evidence="4">
    <location>
        <begin position="1490"/>
        <end position="1538"/>
    </location>
</feature>
<accession>A0AAJ7SQ79</accession>
<evidence type="ECO:0000256" key="5">
    <source>
        <dbReference type="SAM" id="MobiDB-lite"/>
    </source>
</evidence>
<keyword evidence="3 4" id="KW-0175">Coiled coil</keyword>
<name>A0AAJ7SQ79_PETMA</name>
<feature type="region of interest" description="Disordered" evidence="5">
    <location>
        <begin position="322"/>
        <end position="348"/>
    </location>
</feature>
<dbReference type="Proteomes" id="UP001318040">
    <property type="component" value="Chromosome 6"/>
</dbReference>
<feature type="coiled-coil region" evidence="4">
    <location>
        <begin position="903"/>
        <end position="949"/>
    </location>
</feature>
<dbReference type="GO" id="GO:0031267">
    <property type="term" value="F:small GTPase binding"/>
    <property type="evidence" value="ECO:0007669"/>
    <property type="project" value="TreeGrafter"/>
</dbReference>
<evidence type="ECO:0000313" key="7">
    <source>
        <dbReference type="Proteomes" id="UP001318040"/>
    </source>
</evidence>
<keyword evidence="2" id="KW-0333">Golgi apparatus</keyword>
<sequence>MSWLGLGSLGGGLGQSLGQVGGSLSSLSGQISSLTKDLLTEGTEELGDASTELQLTKARLQELQATCTTQKSEHERLRVMCAELEDKKEAAELHVQHVSAEYRTQLQQKEVEVSLLRARQNALQEQLRELQYAQDGWKSMGNLEGTQTSSPSASSATSTGQLHFRTSVAHGFHTDDEVDYEEVIFSERELDRLSREVVRLQTEADHWRQLAQAAVGEEPGSSENNEVHKLQTMVKELKRQLTSELDERQREVSALQDAHRQQLAQAAHAHHTRTAEQADHIAQLQQQLQLLQEPSCDFLQTTADNSGAATLLHTEQEIEDAGTGPCISDNTGSGAQDDEASHEAPSRMRQGLADESMELKKTKVTVRDAGSQCEDNSLGDVMVRQEVEEGPNEAEGLTWQRSAADIQTLTVLLQEREQELGHTITHRDSLLSQLEELDRQNQEATQHIVMLRQQLKEHRQEADLMSTQHQEQLRTLELQLTEASAALARGDDTDGSHASSTSFLLVKSEVTVEGLTDVELQENICGEELPLEAFSQKTQTHSHEMDMFALSGCEELSRPELEQLKEEITNIRLLNEQLQVELNDMKIVRQECEQSLAAVEAELKETYRQLGDAKTSKDEITKSMSFDKAQVEAELRQAENKLETERKQCQLTIQQLADGCATETSVLKTENERVLQLIREKEMDISSLEHDVERLQGELKESKEMLLSKVQEQTSLMKLVFEKDEKNQELQNQLTAFKEELEIRCKAIQDTDAAALRLSLEENENQLSTLREENIHLKEEIDHLQPTVDPKSMDIISEQETEIAELMEKIRGVEAERVFQKQLTEQQNVKIVQMQKTIQQQESHLSEAKTLQEQAISASQKLISEKESEIVRLQEVLASIQSPCSNEIIDRVNVPVFLKENGNKQQTESQESEKQDLSKLEVEHLLRSLNDKEVEVNSLNERNNSLIEELKQMTFLQEEVGKLAQLLKHREQEIQHLHTRVLECGPQGSPMGSGIEATAQHRVQALMSEREHILMVLNEKARENAQLRTEQHQLVDMMAAKENSLQSLMEENRRMADDLAQNSGSYDMSREAIQNLSRLVREKDIEIDALSQKCQTLLAVLQASNEHSPFIPAERDGSPVEQQQKPHMEGLVSGAQFEEVLQEREQLRQQVKKVEEWKQQALTSVQNMQHESAHLQDELRQLAGQVAKDAGLGFHLQEGYDGLLQGYQQHVHSLQSLREDLGKVQLGLCSLQATGNRITEKIQNTSFDNQTNLSVSETHYSDVDNTGNMNIDNLKLLHLDEQNTVPTNEQHATQPGKAQTADWSSQPEEVQNLRKILEEKDVNLQKLREHNDQLLNNLSDLSKSENKMCQSDHGANHEQTENIMKKSEELLKLLQEKDSTIKRQCEEIAATAEKQRTWNSENELLRQAVINLKERARLLEADLAQLKEEKEQVRQHAQGQHSELGALQQSAMQLSMLLREKEFETSSAKEKAAALEKLLREKDAGSAGELETLLAELKRQQEQAVAFQHERDQSLLALKQKQMENMALTRDLERVAELELRLRQDAERLRAHLVQVEEAHTLEDLAGQEREASLSHEVTVLRGKLNAAYSASESTSYEASMRADMLQEQLRAVSLQRDTAVQQCNAARQQAQQYAASLSNLQTVLEQFQQEEKSMYATELEKHRREAQSNLQKANQMQQQVKQLQEQLDEANDALESASRLTEQLDLKDARIEELQRQVLLQQEMLEEVQTKMMNLLNSSEGKVDKVLLRNILVGYFSTPKNKRVEVLKLMGVVLGVKREDMDKLVSDEQVTVTKWVSSWLGGGSSHNHPAASHKSHNLEMNSSFSEMFLKFLETESLPSPPPPKMLLAGLQTYETDKASRIPGPGLARRPEIIHPIMVARSSAVPLAGTSQAGLHPQSSHLLMKPISDTLPTFTPLPVSTDASSDVLFKDLLK</sequence>
<evidence type="ECO:0000259" key="6">
    <source>
        <dbReference type="PROSITE" id="PS50913"/>
    </source>
</evidence>
<feature type="region of interest" description="Disordered" evidence="5">
    <location>
        <begin position="1285"/>
        <end position="1306"/>
    </location>
</feature>
<reference evidence="8" key="1">
    <citation type="submission" date="2025-08" db="UniProtKB">
        <authorList>
            <consortium name="RefSeq"/>
        </authorList>
    </citation>
    <scope>IDENTIFICATION</scope>
    <source>
        <tissue evidence="8">Sperm</tissue>
    </source>
</reference>
<dbReference type="PROSITE" id="PS50913">
    <property type="entry name" value="GRIP"/>
    <property type="match status" value="1"/>
</dbReference>
<dbReference type="CTD" id="9321"/>
<evidence type="ECO:0000313" key="8">
    <source>
        <dbReference type="RefSeq" id="XP_032803530.1"/>
    </source>
</evidence>
<dbReference type="GO" id="GO:0007030">
    <property type="term" value="P:Golgi organization"/>
    <property type="evidence" value="ECO:0007669"/>
    <property type="project" value="TreeGrafter"/>
</dbReference>
<keyword evidence="7" id="KW-1185">Reference proteome</keyword>
<dbReference type="GO" id="GO:0006888">
    <property type="term" value="P:endoplasmic reticulum to Golgi vesicle-mediated transport"/>
    <property type="evidence" value="ECO:0007669"/>
    <property type="project" value="TreeGrafter"/>
</dbReference>
<feature type="coiled-coil region" evidence="4">
    <location>
        <begin position="1402"/>
        <end position="1443"/>
    </location>
</feature>
<feature type="domain" description="GRIP" evidence="6">
    <location>
        <begin position="1739"/>
        <end position="1788"/>
    </location>
</feature>
<feature type="coiled-coil region" evidence="4">
    <location>
        <begin position="1137"/>
        <end position="1185"/>
    </location>
</feature>
<feature type="coiled-coil region" evidence="4">
    <location>
        <begin position="1631"/>
        <end position="1732"/>
    </location>
</feature>
<feature type="region of interest" description="Disordered" evidence="5">
    <location>
        <begin position="141"/>
        <end position="160"/>
    </location>
</feature>
<protein>
    <submittedName>
        <fullName evidence="8">Thyroid receptor-interacting protein 11</fullName>
    </submittedName>
</protein>
<proteinExistence type="predicted"/>
<evidence type="ECO:0000256" key="4">
    <source>
        <dbReference type="SAM" id="Coils"/>
    </source>
</evidence>
<dbReference type="KEGG" id="pmrn:116939375"/>
<organism evidence="7 8">
    <name type="scientific">Petromyzon marinus</name>
    <name type="common">Sea lamprey</name>
    <dbReference type="NCBI Taxonomy" id="7757"/>
    <lineage>
        <taxon>Eukaryota</taxon>
        <taxon>Metazoa</taxon>
        <taxon>Chordata</taxon>
        <taxon>Craniata</taxon>
        <taxon>Vertebrata</taxon>
        <taxon>Cyclostomata</taxon>
        <taxon>Hyperoartia</taxon>
        <taxon>Petromyzontiformes</taxon>
        <taxon>Petromyzontidae</taxon>
        <taxon>Petromyzon</taxon>
    </lineage>
</organism>
<dbReference type="PANTHER" id="PTHR18921:SF2">
    <property type="entry name" value="THYROID RECEPTOR-INTERACTING PROTEIN 11"/>
    <property type="match status" value="1"/>
</dbReference>
<dbReference type="RefSeq" id="XP_032803530.1">
    <property type="nucleotide sequence ID" value="XM_032947639.1"/>
</dbReference>
<evidence type="ECO:0000256" key="2">
    <source>
        <dbReference type="ARBA" id="ARBA00023034"/>
    </source>
</evidence>
<evidence type="ECO:0000256" key="3">
    <source>
        <dbReference type="ARBA" id="ARBA00023054"/>
    </source>
</evidence>
<feature type="coiled-coil region" evidence="4">
    <location>
        <begin position="183"/>
        <end position="258"/>
    </location>
</feature>
<dbReference type="PANTHER" id="PTHR18921">
    <property type="entry name" value="MYOSIN HEAVY CHAIN - RELATED"/>
    <property type="match status" value="1"/>
</dbReference>
<gene>
    <name evidence="8" type="primary">TRIP11</name>
</gene>
<feature type="coiled-coil region" evidence="4">
    <location>
        <begin position="427"/>
        <end position="486"/>
    </location>
</feature>
<feature type="compositionally biased region" description="Low complexity" evidence="5">
    <location>
        <begin position="145"/>
        <end position="160"/>
    </location>
</feature>
<feature type="coiled-coil region" evidence="4">
    <location>
        <begin position="561"/>
        <end position="816"/>
    </location>
</feature>